<comment type="caution">
    <text evidence="4">The sequence shown here is derived from an EMBL/GenBank/DDBJ whole genome shotgun (WGS) entry which is preliminary data.</text>
</comment>
<dbReference type="SUPFAM" id="SSF63817">
    <property type="entry name" value="Sortase"/>
    <property type="match status" value="1"/>
</dbReference>
<evidence type="ECO:0000313" key="4">
    <source>
        <dbReference type="EMBL" id="KEZ90810.1"/>
    </source>
</evidence>
<feature type="active site" description="Acyl-thioester intermediate" evidence="2">
    <location>
        <position position="209"/>
    </location>
</feature>
<dbReference type="InterPro" id="IPR005754">
    <property type="entry name" value="Sortase"/>
</dbReference>
<proteinExistence type="predicted"/>
<evidence type="ECO:0000256" key="1">
    <source>
        <dbReference type="ARBA" id="ARBA00022801"/>
    </source>
</evidence>
<keyword evidence="5" id="KW-1185">Reference proteome</keyword>
<evidence type="ECO:0008006" key="6">
    <source>
        <dbReference type="Google" id="ProtNLM"/>
    </source>
</evidence>
<evidence type="ECO:0000256" key="2">
    <source>
        <dbReference type="PIRSR" id="PIRSR605754-1"/>
    </source>
</evidence>
<keyword evidence="1" id="KW-0378">Hydrolase</keyword>
<dbReference type="Proteomes" id="UP000028525">
    <property type="component" value="Unassembled WGS sequence"/>
</dbReference>
<dbReference type="CDD" id="cd05826">
    <property type="entry name" value="Sortase_B"/>
    <property type="match status" value="1"/>
</dbReference>
<dbReference type="EMBL" id="JPME01000009">
    <property type="protein sequence ID" value="KEZ90810.1"/>
    <property type="molecule type" value="Genomic_DNA"/>
</dbReference>
<keyword evidence="3" id="KW-1133">Transmembrane helix</keyword>
<dbReference type="Pfam" id="PF04203">
    <property type="entry name" value="Sortase"/>
    <property type="match status" value="1"/>
</dbReference>
<evidence type="ECO:0000313" key="5">
    <source>
        <dbReference type="Proteomes" id="UP000028525"/>
    </source>
</evidence>
<gene>
    <name evidence="4" type="ORF">IO98_06760</name>
</gene>
<feature type="active site" description="Proton donor/acceptor" evidence="2">
    <location>
        <position position="115"/>
    </location>
</feature>
<dbReference type="GO" id="GO:0016787">
    <property type="term" value="F:hydrolase activity"/>
    <property type="evidence" value="ECO:0007669"/>
    <property type="project" value="UniProtKB-KW"/>
</dbReference>
<keyword evidence="3" id="KW-0812">Transmembrane</keyword>
<reference evidence="4 5" key="1">
    <citation type="submission" date="2014-07" db="EMBL/GenBank/DDBJ databases">
        <title>Draft genome of Clostridium celerecrescens 152B isolated from sediments associated with methane hydrate from Krishna Godavari basin.</title>
        <authorList>
            <person name="Honkalas V.S."/>
            <person name="Dabir A.P."/>
            <person name="Arora P."/>
            <person name="Dhakephalkar P.K."/>
        </authorList>
    </citation>
    <scope>NUCLEOTIDE SEQUENCE [LARGE SCALE GENOMIC DNA]</scope>
    <source>
        <strain evidence="4 5">152B</strain>
    </source>
</reference>
<protein>
    <recommendedName>
        <fullName evidence="6">Sortase</fullName>
    </recommendedName>
</protein>
<evidence type="ECO:0000256" key="3">
    <source>
        <dbReference type="SAM" id="Phobius"/>
    </source>
</evidence>
<name>A0A084JPC6_9FIRM</name>
<dbReference type="AlphaFoldDB" id="A0A084JPC6"/>
<dbReference type="Gene3D" id="2.40.260.10">
    <property type="entry name" value="Sortase"/>
    <property type="match status" value="1"/>
</dbReference>
<dbReference type="InterPro" id="IPR009835">
    <property type="entry name" value="SrtB"/>
</dbReference>
<accession>A0A084JPC6</accession>
<dbReference type="NCBIfam" id="TIGR03064">
    <property type="entry name" value="sortase_srtB"/>
    <property type="match status" value="1"/>
</dbReference>
<organism evidence="4 5">
    <name type="scientific">Lacrimispora celerecrescens</name>
    <dbReference type="NCBI Taxonomy" id="29354"/>
    <lineage>
        <taxon>Bacteria</taxon>
        <taxon>Bacillati</taxon>
        <taxon>Bacillota</taxon>
        <taxon>Clostridia</taxon>
        <taxon>Lachnospirales</taxon>
        <taxon>Lachnospiraceae</taxon>
        <taxon>Lacrimispora</taxon>
    </lineage>
</organism>
<sequence length="290" mass="32998">MVLAVILLLVAVAVYSIWDSDQVYRAADASQYSVYKPDSAEGGLSFEQLKELNPEVFGWLTVYGTNIDYPVTQGEDNWKYVNTNALGEYSLSGAIFLDYTNRQDFQDFNSILYGHHMEKQTMFGELGSFSSKSFFESHQYGNLYYDGKDHGLEFFAFIKTDAYDGSVFAPHVQGKEAQKAYLKSLLDKAVYTRGIGVTEEDHILLLTTCSTDATNGRDILAARITKECYSNPFDEEKSSNANTVSVDRQAGQWESLPRWLQILLPVMMLILFMIAVYYKCRGKRRKHEKE</sequence>
<dbReference type="STRING" id="29354.IO98_06760"/>
<dbReference type="InterPro" id="IPR023365">
    <property type="entry name" value="Sortase_dom-sf"/>
</dbReference>
<feature type="transmembrane region" description="Helical" evidence="3">
    <location>
        <begin position="259"/>
        <end position="278"/>
    </location>
</feature>
<keyword evidence="3" id="KW-0472">Membrane</keyword>